<dbReference type="AlphaFoldDB" id="A0A0C9WBI7"/>
<name>A0A0C9WBI7_9AGAM</name>
<evidence type="ECO:0000313" key="3">
    <source>
        <dbReference type="Proteomes" id="UP000053820"/>
    </source>
</evidence>
<dbReference type="Pfam" id="PF10775">
    <property type="entry name" value="ATP_sub_h"/>
    <property type="match status" value="1"/>
</dbReference>
<feature type="compositionally biased region" description="Low complexity" evidence="1">
    <location>
        <begin position="11"/>
        <end position="25"/>
    </location>
</feature>
<gene>
    <name evidence="2" type="ORF">HYDPIDRAFT_169803</name>
</gene>
<sequence>MSSMRFLRQVSRSARSARTFSSSTASRKDLVQDLYVKELKAYKAPVTAKDAHVGSVKAFSAPAVPKPPVLPADLAAELAAYDAAEPTKAEEEVVKSTGLSSEEAGRGADAFLTFLEADVKQAEAHH</sequence>
<evidence type="ECO:0000313" key="2">
    <source>
        <dbReference type="EMBL" id="KIJ61216.1"/>
    </source>
</evidence>
<reference evidence="2 3" key="1">
    <citation type="submission" date="2014-04" db="EMBL/GenBank/DDBJ databases">
        <title>Evolutionary Origins and Diversification of the Mycorrhizal Mutualists.</title>
        <authorList>
            <consortium name="DOE Joint Genome Institute"/>
            <consortium name="Mycorrhizal Genomics Consortium"/>
            <person name="Kohler A."/>
            <person name="Kuo A."/>
            <person name="Nagy L.G."/>
            <person name="Floudas D."/>
            <person name="Copeland A."/>
            <person name="Barry K.W."/>
            <person name="Cichocki N."/>
            <person name="Veneault-Fourrey C."/>
            <person name="LaButti K."/>
            <person name="Lindquist E.A."/>
            <person name="Lipzen A."/>
            <person name="Lundell T."/>
            <person name="Morin E."/>
            <person name="Murat C."/>
            <person name="Riley R."/>
            <person name="Ohm R."/>
            <person name="Sun H."/>
            <person name="Tunlid A."/>
            <person name="Henrissat B."/>
            <person name="Grigoriev I.V."/>
            <person name="Hibbett D.S."/>
            <person name="Martin F."/>
        </authorList>
    </citation>
    <scope>NUCLEOTIDE SEQUENCE [LARGE SCALE GENOMIC DNA]</scope>
    <source>
        <strain evidence="2 3">MD-312</strain>
    </source>
</reference>
<keyword evidence="3" id="KW-1185">Reference proteome</keyword>
<dbReference type="PANTHER" id="PTHR28207:SF1">
    <property type="entry name" value="ATP SYNTHASE SUBUNIT H, MITOCHONDRIAL"/>
    <property type="match status" value="1"/>
</dbReference>
<organism evidence="2 3">
    <name type="scientific">Hydnomerulius pinastri MD-312</name>
    <dbReference type="NCBI Taxonomy" id="994086"/>
    <lineage>
        <taxon>Eukaryota</taxon>
        <taxon>Fungi</taxon>
        <taxon>Dikarya</taxon>
        <taxon>Basidiomycota</taxon>
        <taxon>Agaricomycotina</taxon>
        <taxon>Agaricomycetes</taxon>
        <taxon>Agaricomycetidae</taxon>
        <taxon>Boletales</taxon>
        <taxon>Boletales incertae sedis</taxon>
        <taxon>Leucogyrophana</taxon>
    </lineage>
</organism>
<evidence type="ECO:0000256" key="1">
    <source>
        <dbReference type="SAM" id="MobiDB-lite"/>
    </source>
</evidence>
<dbReference type="GO" id="GO:0046933">
    <property type="term" value="F:proton-transporting ATP synthase activity, rotational mechanism"/>
    <property type="evidence" value="ECO:0007669"/>
    <property type="project" value="TreeGrafter"/>
</dbReference>
<dbReference type="EMBL" id="KN839864">
    <property type="protein sequence ID" value="KIJ61216.1"/>
    <property type="molecule type" value="Genomic_DNA"/>
</dbReference>
<dbReference type="Proteomes" id="UP000053820">
    <property type="component" value="Unassembled WGS sequence"/>
</dbReference>
<dbReference type="HOGENOM" id="CLU_122989_2_0_1"/>
<protein>
    <submittedName>
        <fullName evidence="2">Unplaced genomic scaffold scaffold_30, whole genome shotgun sequence</fullName>
    </submittedName>
</protein>
<feature type="region of interest" description="Disordered" evidence="1">
    <location>
        <begin position="1"/>
        <end position="25"/>
    </location>
</feature>
<accession>A0A0C9WBI7</accession>
<dbReference type="PANTHER" id="PTHR28207">
    <property type="entry name" value="ATP SYNTHASE SUBUNIT H, MITOCHONDRIAL"/>
    <property type="match status" value="1"/>
</dbReference>
<dbReference type="OrthoDB" id="274752at2759"/>
<dbReference type="InterPro" id="IPR019711">
    <property type="entry name" value="ATP_synth_F0_suH"/>
</dbReference>
<proteinExistence type="predicted"/>